<keyword evidence="3" id="KW-1185">Reference proteome</keyword>
<dbReference type="PRINTS" id="PR00420">
    <property type="entry name" value="RNGMNOXGNASE"/>
</dbReference>
<dbReference type="InterPro" id="IPR006076">
    <property type="entry name" value="FAD-dep_OxRdtase"/>
</dbReference>
<feature type="domain" description="FAD dependent oxidoreductase" evidence="1">
    <location>
        <begin position="31"/>
        <end position="386"/>
    </location>
</feature>
<dbReference type="KEGG" id="ccos:Pan44_41460"/>
<dbReference type="InterPro" id="IPR036188">
    <property type="entry name" value="FAD/NAD-bd_sf"/>
</dbReference>
<protein>
    <submittedName>
        <fullName evidence="2">Glycine oxidase</fullName>
        <ecNumber evidence="2">1.4.3.19</ecNumber>
    </submittedName>
</protein>
<dbReference type="Gene3D" id="3.50.50.60">
    <property type="entry name" value="FAD/NAD(P)-binding domain"/>
    <property type="match status" value="1"/>
</dbReference>
<name>A0A517SJ21_9PLAN</name>
<sequence length="408" mass="44538">MDLKSPEPLWPVLNGLLASFPALEQDAHAEVAIIGAGITGALIADRLARAGLDVVVVDRREAAHGSTSASTCLLQYEIDTPLLELIQRHGERHAVQAYRLCSAAIDSTTEIVDGIAADTGDLCGIRKTPSCCFASTPEDVPALKEEALLRRQRGLDARYLSAGELQELFDFHPPGGLWSDHAAEVDGYRLTYRLLARAVSNGARVFDRTEITNFVHSPEGWNLATDRGAAIRARQLIVAAGYEATSLLPRGLVSLHSTFAIASQPLKQFDGWPERCLFWETARPYHYGRTTADGRVLFGGEDEPFRSPPARDALVGAKGLKLQTRFQALFPRIPIEVEYAWAGTFAETDDGLPFIGRHPDIPDAFFALGYGGNGIIYSVIAAQLLHDAIMRKSSPDAGLFAFGRMERR</sequence>
<dbReference type="GO" id="GO:0005737">
    <property type="term" value="C:cytoplasm"/>
    <property type="evidence" value="ECO:0007669"/>
    <property type="project" value="TreeGrafter"/>
</dbReference>
<evidence type="ECO:0000313" key="3">
    <source>
        <dbReference type="Proteomes" id="UP000315700"/>
    </source>
</evidence>
<dbReference type="FunCoup" id="A0A517SJ21">
    <property type="interactions" value="251"/>
</dbReference>
<dbReference type="OrthoDB" id="571248at2"/>
<keyword evidence="2" id="KW-0560">Oxidoreductase</keyword>
<organism evidence="2 3">
    <name type="scientific">Caulifigura coniformis</name>
    <dbReference type="NCBI Taxonomy" id="2527983"/>
    <lineage>
        <taxon>Bacteria</taxon>
        <taxon>Pseudomonadati</taxon>
        <taxon>Planctomycetota</taxon>
        <taxon>Planctomycetia</taxon>
        <taxon>Planctomycetales</taxon>
        <taxon>Planctomycetaceae</taxon>
        <taxon>Caulifigura</taxon>
    </lineage>
</organism>
<dbReference type="AlphaFoldDB" id="A0A517SJ21"/>
<evidence type="ECO:0000313" key="2">
    <source>
        <dbReference type="EMBL" id="QDT56096.1"/>
    </source>
</evidence>
<gene>
    <name evidence="2" type="primary">thiO</name>
    <name evidence="2" type="ORF">Pan44_41460</name>
</gene>
<reference evidence="2 3" key="1">
    <citation type="submission" date="2019-02" db="EMBL/GenBank/DDBJ databases">
        <title>Deep-cultivation of Planctomycetes and their phenomic and genomic characterization uncovers novel biology.</title>
        <authorList>
            <person name="Wiegand S."/>
            <person name="Jogler M."/>
            <person name="Boedeker C."/>
            <person name="Pinto D."/>
            <person name="Vollmers J."/>
            <person name="Rivas-Marin E."/>
            <person name="Kohn T."/>
            <person name="Peeters S.H."/>
            <person name="Heuer A."/>
            <person name="Rast P."/>
            <person name="Oberbeckmann S."/>
            <person name="Bunk B."/>
            <person name="Jeske O."/>
            <person name="Meyerdierks A."/>
            <person name="Storesund J.E."/>
            <person name="Kallscheuer N."/>
            <person name="Luecker S."/>
            <person name="Lage O.M."/>
            <person name="Pohl T."/>
            <person name="Merkel B.J."/>
            <person name="Hornburger P."/>
            <person name="Mueller R.-W."/>
            <person name="Bruemmer F."/>
            <person name="Labrenz M."/>
            <person name="Spormann A.M."/>
            <person name="Op den Camp H."/>
            <person name="Overmann J."/>
            <person name="Amann R."/>
            <person name="Jetten M.S.M."/>
            <person name="Mascher T."/>
            <person name="Medema M.H."/>
            <person name="Devos D.P."/>
            <person name="Kaster A.-K."/>
            <person name="Ovreas L."/>
            <person name="Rohde M."/>
            <person name="Galperin M.Y."/>
            <person name="Jogler C."/>
        </authorList>
    </citation>
    <scope>NUCLEOTIDE SEQUENCE [LARGE SCALE GENOMIC DNA]</scope>
    <source>
        <strain evidence="2 3">Pan44</strain>
    </source>
</reference>
<dbReference type="Pfam" id="PF01266">
    <property type="entry name" value="DAO"/>
    <property type="match status" value="1"/>
</dbReference>
<dbReference type="RefSeq" id="WP_145032978.1">
    <property type="nucleotide sequence ID" value="NZ_CP036271.1"/>
</dbReference>
<proteinExistence type="predicted"/>
<dbReference type="PANTHER" id="PTHR13847:SF201">
    <property type="entry name" value="PUTATIBE OXIDOREDUCTASE"/>
    <property type="match status" value="1"/>
</dbReference>
<dbReference type="PANTHER" id="PTHR13847">
    <property type="entry name" value="SARCOSINE DEHYDROGENASE-RELATED"/>
    <property type="match status" value="1"/>
</dbReference>
<dbReference type="Gene3D" id="3.30.9.10">
    <property type="entry name" value="D-Amino Acid Oxidase, subunit A, domain 2"/>
    <property type="match status" value="1"/>
</dbReference>
<dbReference type="GO" id="GO:0043799">
    <property type="term" value="F:glycine oxidase activity"/>
    <property type="evidence" value="ECO:0007669"/>
    <property type="project" value="UniProtKB-EC"/>
</dbReference>
<evidence type="ECO:0000259" key="1">
    <source>
        <dbReference type="Pfam" id="PF01266"/>
    </source>
</evidence>
<dbReference type="InParanoid" id="A0A517SJ21"/>
<dbReference type="EMBL" id="CP036271">
    <property type="protein sequence ID" value="QDT56096.1"/>
    <property type="molecule type" value="Genomic_DNA"/>
</dbReference>
<dbReference type="Proteomes" id="UP000315700">
    <property type="component" value="Chromosome"/>
</dbReference>
<dbReference type="SUPFAM" id="SSF51905">
    <property type="entry name" value="FAD/NAD(P)-binding domain"/>
    <property type="match status" value="1"/>
</dbReference>
<dbReference type="EC" id="1.4.3.19" evidence="2"/>
<accession>A0A517SJ21</accession>